<feature type="binding site" evidence="11">
    <location>
        <begin position="141"/>
        <end position="148"/>
    </location>
    <ligand>
        <name>UMP</name>
        <dbReference type="ChEBI" id="CHEBI:57865"/>
    </ligand>
</feature>
<comment type="caution">
    <text evidence="11">Lacks conserved residue(s) required for the propagation of feature annotation.</text>
</comment>
<keyword evidence="14" id="KW-1185">Reference proteome</keyword>
<feature type="domain" description="Aspartate/glutamate/uridylate kinase" evidence="12">
    <location>
        <begin position="13"/>
        <end position="222"/>
    </location>
</feature>
<dbReference type="Pfam" id="PF00696">
    <property type="entry name" value="AA_kinase"/>
    <property type="match status" value="1"/>
</dbReference>
<dbReference type="Proteomes" id="UP001330434">
    <property type="component" value="Chromosome"/>
</dbReference>
<feature type="binding site" evidence="11">
    <location>
        <position position="177"/>
    </location>
    <ligand>
        <name>ATP</name>
        <dbReference type="ChEBI" id="CHEBI:30616"/>
    </ligand>
</feature>
<keyword evidence="6 11" id="KW-0547">Nucleotide-binding</keyword>
<protein>
    <recommendedName>
        <fullName evidence="11">Uridylate kinase</fullName>
        <shortName evidence="11">UK</shortName>
        <ecNumber evidence="11">2.7.4.22</ecNumber>
    </recommendedName>
    <alternativeName>
        <fullName evidence="11">Uridine monophosphate kinase</fullName>
        <shortName evidence="11">UMP kinase</shortName>
        <shortName evidence="11">UMPK</shortName>
    </alternativeName>
</protein>
<dbReference type="CDD" id="cd04254">
    <property type="entry name" value="AAK_UMPK-PyrH-Ec"/>
    <property type="match status" value="1"/>
</dbReference>
<feature type="binding site" evidence="11">
    <location>
        <begin position="18"/>
        <end position="21"/>
    </location>
    <ligand>
        <name>ATP</name>
        <dbReference type="ChEBI" id="CHEBI:30616"/>
    </ligand>
</feature>
<comment type="subunit">
    <text evidence="11">Homohexamer.</text>
</comment>
<feature type="binding site" evidence="11">
    <location>
        <position position="65"/>
    </location>
    <ligand>
        <name>ATP</name>
        <dbReference type="ChEBI" id="CHEBI:30616"/>
    </ligand>
</feature>
<dbReference type="PANTHER" id="PTHR42833">
    <property type="entry name" value="URIDYLATE KINASE"/>
    <property type="match status" value="1"/>
</dbReference>
<dbReference type="EC" id="2.7.4.22" evidence="11"/>
<keyword evidence="4 11" id="KW-0963">Cytoplasm</keyword>
<evidence type="ECO:0000313" key="13">
    <source>
        <dbReference type="EMBL" id="WVX67458.1"/>
    </source>
</evidence>
<proteinExistence type="inferred from homology"/>
<comment type="similarity">
    <text evidence="3 11">Belongs to the UMP kinase family.</text>
</comment>
<comment type="function">
    <text evidence="11">Catalyzes the reversible phosphorylation of UMP to UDP.</text>
</comment>
<reference evidence="13 14" key="1">
    <citation type="journal article" date="2024" name="Environ. Microbiol.">
        <title>Novel evolutionary insights on the interactions of the Holosporales (Alphaproteobacteria) with eukaryotic hosts from comparative genomics.</title>
        <authorList>
            <person name="Giovannini M."/>
            <person name="Petroni G."/>
            <person name="Castelli M."/>
        </authorList>
    </citation>
    <scope>NUCLEOTIDE SEQUENCE [LARGE SCALE GENOMIC DNA]</scope>
    <source>
        <strain evidence="13 14">US_Bl 15I1</strain>
    </source>
</reference>
<dbReference type="GO" id="GO:0016301">
    <property type="term" value="F:kinase activity"/>
    <property type="evidence" value="ECO:0007669"/>
    <property type="project" value="UniProtKB-KW"/>
</dbReference>
<dbReference type="EMBL" id="CP133270">
    <property type="protein sequence ID" value="WVX67458.1"/>
    <property type="molecule type" value="Genomic_DNA"/>
</dbReference>
<gene>
    <name evidence="11" type="primary">pyrH</name>
    <name evidence="13" type="ORF">Bealeia1_01664</name>
</gene>
<dbReference type="InterPro" id="IPR036393">
    <property type="entry name" value="AceGlu_kinase-like_sf"/>
</dbReference>
<dbReference type="InterPro" id="IPR001048">
    <property type="entry name" value="Asp/Glu/Uridylate_kinase"/>
</dbReference>
<dbReference type="NCBIfam" id="TIGR02075">
    <property type="entry name" value="pyrH_bact"/>
    <property type="match status" value="1"/>
</dbReference>
<comment type="activity regulation">
    <text evidence="11">Inhibited by UTP.</text>
</comment>
<feature type="binding site" evidence="11">
    <location>
        <position position="80"/>
    </location>
    <ligand>
        <name>UMP</name>
        <dbReference type="ChEBI" id="CHEBI:57865"/>
    </ligand>
</feature>
<feature type="binding site" evidence="11">
    <location>
        <position position="168"/>
    </location>
    <ligand>
        <name>ATP</name>
        <dbReference type="ChEBI" id="CHEBI:30616"/>
    </ligand>
</feature>
<dbReference type="Gene3D" id="3.40.1160.10">
    <property type="entry name" value="Acetylglutamate kinase-like"/>
    <property type="match status" value="1"/>
</dbReference>
<evidence type="ECO:0000313" key="14">
    <source>
        <dbReference type="Proteomes" id="UP001330434"/>
    </source>
</evidence>
<comment type="pathway">
    <text evidence="2 11">Pyrimidine metabolism; CTP biosynthesis via de novo pathway; UDP from UMP (UMPK route): step 1/1.</text>
</comment>
<comment type="catalytic activity">
    <reaction evidence="10 11">
        <text>UMP + ATP = UDP + ADP</text>
        <dbReference type="Rhea" id="RHEA:24400"/>
        <dbReference type="ChEBI" id="CHEBI:30616"/>
        <dbReference type="ChEBI" id="CHEBI:57865"/>
        <dbReference type="ChEBI" id="CHEBI:58223"/>
        <dbReference type="ChEBI" id="CHEBI:456216"/>
        <dbReference type="EC" id="2.7.4.22"/>
    </reaction>
</comment>
<accession>A0ABZ2C5X7</accession>
<evidence type="ECO:0000256" key="9">
    <source>
        <dbReference type="ARBA" id="ARBA00022975"/>
    </source>
</evidence>
<feature type="binding site" evidence="11">
    <location>
        <position position="60"/>
    </location>
    <ligand>
        <name>UMP</name>
        <dbReference type="ChEBI" id="CHEBI:57865"/>
    </ligand>
</feature>
<dbReference type="PIRSF" id="PIRSF005650">
    <property type="entry name" value="Uridylate_kin"/>
    <property type="match status" value="1"/>
</dbReference>
<keyword evidence="7 11" id="KW-0418">Kinase</keyword>
<sequence length="243" mass="26555">MLSPSFDPKIQYKRILLKLSGEALMGGRSYGIDLPTIERMSQEIKDAHDMGVEICIVVGGGNIFRGLKGAAEGIERSTSDHMGMLATVMNSLALQSSLEYLGLEVRVMSAIPMHSICEPYIRRRAVHHMEKGRIVICAAGTGNPYFTTDSAAALRASELHCHALLKATKVDGVYSADPIKDKDAKFYEKLGYMDVLTQDLQVMDAAAISLARESKIPIIVFSILNHDALIDVVRGRGKFTVVS</sequence>
<keyword evidence="8 11" id="KW-0067">ATP-binding</keyword>
<evidence type="ECO:0000256" key="8">
    <source>
        <dbReference type="ARBA" id="ARBA00022840"/>
    </source>
</evidence>
<dbReference type="HAMAP" id="MF_01220_B">
    <property type="entry name" value="PyrH_B"/>
    <property type="match status" value="1"/>
</dbReference>
<dbReference type="SUPFAM" id="SSF53633">
    <property type="entry name" value="Carbamate kinase-like"/>
    <property type="match status" value="1"/>
</dbReference>
<dbReference type="RefSeq" id="WP_331256197.1">
    <property type="nucleotide sequence ID" value="NZ_CP133270.1"/>
</dbReference>
<evidence type="ECO:0000256" key="3">
    <source>
        <dbReference type="ARBA" id="ARBA00007614"/>
    </source>
</evidence>
<evidence type="ECO:0000256" key="1">
    <source>
        <dbReference type="ARBA" id="ARBA00004496"/>
    </source>
</evidence>
<evidence type="ECO:0000256" key="5">
    <source>
        <dbReference type="ARBA" id="ARBA00022679"/>
    </source>
</evidence>
<keyword evidence="9 11" id="KW-0665">Pyrimidine biosynthesis</keyword>
<feature type="binding site" evidence="11">
    <location>
        <position position="174"/>
    </location>
    <ligand>
        <name>ATP</name>
        <dbReference type="ChEBI" id="CHEBI:30616"/>
    </ligand>
</feature>
<evidence type="ECO:0000256" key="11">
    <source>
        <dbReference type="HAMAP-Rule" id="MF_01220"/>
    </source>
</evidence>
<comment type="subcellular location">
    <subcellularLocation>
        <location evidence="1 11">Cytoplasm</location>
    </subcellularLocation>
</comment>
<keyword evidence="5 11" id="KW-0808">Transferase</keyword>
<dbReference type="InterPro" id="IPR015963">
    <property type="entry name" value="Uridylate_kinase_bac"/>
</dbReference>
<dbReference type="PANTHER" id="PTHR42833:SF4">
    <property type="entry name" value="URIDYLATE KINASE PUMPKIN, CHLOROPLASTIC"/>
    <property type="match status" value="1"/>
</dbReference>
<feature type="binding site" evidence="11">
    <location>
        <position position="61"/>
    </location>
    <ligand>
        <name>ATP</name>
        <dbReference type="ChEBI" id="CHEBI:30616"/>
    </ligand>
</feature>
<evidence type="ECO:0000256" key="10">
    <source>
        <dbReference type="ARBA" id="ARBA00047767"/>
    </source>
</evidence>
<organism evidence="13 14">
    <name type="scientific">Candidatus Bealeia paramacronuclearis</name>
    <dbReference type="NCBI Taxonomy" id="1921001"/>
    <lineage>
        <taxon>Bacteria</taxon>
        <taxon>Pseudomonadati</taxon>
        <taxon>Pseudomonadota</taxon>
        <taxon>Alphaproteobacteria</taxon>
        <taxon>Holosporales</taxon>
        <taxon>Holosporaceae</taxon>
        <taxon>Candidatus Bealeia</taxon>
    </lineage>
</organism>
<name>A0ABZ2C5X7_9PROT</name>
<dbReference type="InterPro" id="IPR011817">
    <property type="entry name" value="Uridylate_kinase"/>
</dbReference>
<evidence type="ECO:0000256" key="7">
    <source>
        <dbReference type="ARBA" id="ARBA00022777"/>
    </source>
</evidence>
<evidence type="ECO:0000256" key="6">
    <source>
        <dbReference type="ARBA" id="ARBA00022741"/>
    </source>
</evidence>
<evidence type="ECO:0000256" key="4">
    <source>
        <dbReference type="ARBA" id="ARBA00022490"/>
    </source>
</evidence>
<evidence type="ECO:0000259" key="12">
    <source>
        <dbReference type="Pfam" id="PF00696"/>
    </source>
</evidence>
<evidence type="ECO:0000256" key="2">
    <source>
        <dbReference type="ARBA" id="ARBA00004791"/>
    </source>
</evidence>